<gene>
    <name evidence="3" type="ORF">F7R91_39175</name>
</gene>
<organism evidence="3 4">
    <name type="scientific">Streptomyces luteolifulvus</name>
    <dbReference type="NCBI Taxonomy" id="2615112"/>
    <lineage>
        <taxon>Bacteria</taxon>
        <taxon>Bacillati</taxon>
        <taxon>Actinomycetota</taxon>
        <taxon>Actinomycetes</taxon>
        <taxon>Kitasatosporales</taxon>
        <taxon>Streptomycetaceae</taxon>
        <taxon>Streptomyces</taxon>
    </lineage>
</organism>
<dbReference type="EMBL" id="VZRB01000056">
    <property type="protein sequence ID" value="KAB1139652.1"/>
    <property type="molecule type" value="Genomic_DNA"/>
</dbReference>
<evidence type="ECO:0000313" key="3">
    <source>
        <dbReference type="EMBL" id="KAB1139652.1"/>
    </source>
</evidence>
<dbReference type="InterPro" id="IPR029058">
    <property type="entry name" value="AB_hydrolase_fold"/>
</dbReference>
<dbReference type="PANTHER" id="PTHR43056:SF10">
    <property type="entry name" value="COCE_NOND FAMILY, PUTATIVE (AFU_ORTHOLOGUE AFUA_7G00600)-RELATED"/>
    <property type="match status" value="1"/>
</dbReference>
<dbReference type="InterPro" id="IPR013736">
    <property type="entry name" value="Xaa-Pro_dipept_C"/>
</dbReference>
<proteinExistence type="predicted"/>
<dbReference type="Proteomes" id="UP000442707">
    <property type="component" value="Unassembled WGS sequence"/>
</dbReference>
<keyword evidence="1 3" id="KW-0378">Hydrolase</keyword>
<feature type="domain" description="Xaa-Pro dipeptidyl-peptidase C-terminal" evidence="2">
    <location>
        <begin position="292"/>
        <end position="532"/>
    </location>
</feature>
<dbReference type="Gene3D" id="2.60.120.260">
    <property type="entry name" value="Galactose-binding domain-like"/>
    <property type="match status" value="1"/>
</dbReference>
<dbReference type="InterPro" id="IPR008979">
    <property type="entry name" value="Galactose-bd-like_sf"/>
</dbReference>
<dbReference type="Gene3D" id="1.10.3020.20">
    <property type="match status" value="1"/>
</dbReference>
<evidence type="ECO:0000313" key="4">
    <source>
        <dbReference type="Proteomes" id="UP000442707"/>
    </source>
</evidence>
<name>A0A6H9UPB4_9ACTN</name>
<dbReference type="GO" id="GO:0008239">
    <property type="term" value="F:dipeptidyl-peptidase activity"/>
    <property type="evidence" value="ECO:0007669"/>
    <property type="project" value="InterPro"/>
</dbReference>
<dbReference type="Gene3D" id="3.40.50.1820">
    <property type="entry name" value="alpha/beta hydrolase"/>
    <property type="match status" value="1"/>
</dbReference>
<dbReference type="Pfam" id="PF02129">
    <property type="entry name" value="Peptidase_S15"/>
    <property type="match status" value="1"/>
</dbReference>
<dbReference type="InterPro" id="IPR000383">
    <property type="entry name" value="Xaa-Pro-like_dom"/>
</dbReference>
<evidence type="ECO:0000256" key="1">
    <source>
        <dbReference type="ARBA" id="ARBA00022801"/>
    </source>
</evidence>
<evidence type="ECO:0000259" key="2">
    <source>
        <dbReference type="SMART" id="SM00939"/>
    </source>
</evidence>
<dbReference type="RefSeq" id="WP_150958307.1">
    <property type="nucleotide sequence ID" value="NZ_VZRB01000056.1"/>
</dbReference>
<dbReference type="AlphaFoldDB" id="A0A6H9UPB4"/>
<keyword evidence="4" id="KW-1185">Reference proteome</keyword>
<dbReference type="SUPFAM" id="SSF49785">
    <property type="entry name" value="Galactose-binding domain-like"/>
    <property type="match status" value="1"/>
</dbReference>
<protein>
    <submittedName>
        <fullName evidence="3">CocE/NonD family hydrolase</fullName>
    </submittedName>
</protein>
<dbReference type="Pfam" id="PF08530">
    <property type="entry name" value="PepX_C"/>
    <property type="match status" value="1"/>
</dbReference>
<accession>A0A6H9UPB4</accession>
<reference evidence="3 4" key="1">
    <citation type="submission" date="2019-09" db="EMBL/GenBank/DDBJ databases">
        <title>Screening of Novel Bioactive Compounds from Soil-Associated.</title>
        <authorList>
            <person name="Zhao S."/>
        </authorList>
    </citation>
    <scope>NUCLEOTIDE SEQUENCE [LARGE SCALE GENOMIC DNA]</scope>
    <source>
        <strain evidence="3 4">HIT-DPA4</strain>
    </source>
</reference>
<dbReference type="InterPro" id="IPR005674">
    <property type="entry name" value="CocE/Ser_esterase"/>
</dbReference>
<dbReference type="InterPro" id="IPR050585">
    <property type="entry name" value="Xaa-Pro_dipeptidyl-ppase/CocE"/>
</dbReference>
<dbReference type="NCBIfam" id="TIGR00976">
    <property type="entry name" value="CocE_NonD"/>
    <property type="match status" value="1"/>
</dbReference>
<dbReference type="SUPFAM" id="SSF53474">
    <property type="entry name" value="alpha/beta-Hydrolases"/>
    <property type="match status" value="1"/>
</dbReference>
<dbReference type="PANTHER" id="PTHR43056">
    <property type="entry name" value="PEPTIDASE S9 PROLYL OLIGOPEPTIDASE"/>
    <property type="match status" value="1"/>
</dbReference>
<sequence>MPTAPSPFTLDKDIAVPVRDGTVLRADVFRPSSPGRYPVIMTHGPYGKDIHFEDFNAGAYSIIDEHGPYMNWETVNPEWWVPQGYVVIRVDQRGTGHSPGRMALIGRQEWEDHYDAIEWAGVQTWSNGNVGLLGISYYAIGQWHVAAMQPPHLSAIVPWEGAVDIYRDWSHHGGILSNGFADDWWPRQITGNQSALPPGADNPGKAVDGNADLLQEFRDHSLFDAYYADRQADLTRIRVPVLSAGNWTSYALHLRGNIEGFMGAGTQHKWLEIHDGNHFTPFYTEEGRLYQKRFLDCWLKGDQRAWHDEPPVKLFIRDSHGGGQFRAESAWPLERTQWTTFYLDAHSGRLDTQSPEQPGSVSYPAPEGSATFLTAPFKEDVEVTGPSALHVWVAADAEDMDLFVTLINIDANGKEVTFEDASGIGNRGPVVKGWLRVSHRALDEARSLPYRPFHAHTERELLEPNEPVLASVEIMPTSMVFAEGHRLGVVIQAADRNDPTRFLHNDPQDRAETLFRGTNTVHTGGDMDSYLLLPVIPATD</sequence>
<comment type="caution">
    <text evidence="3">The sequence shown here is derived from an EMBL/GenBank/DDBJ whole genome shotgun (WGS) entry which is preliminary data.</text>
</comment>
<dbReference type="SMART" id="SM00939">
    <property type="entry name" value="PepX_C"/>
    <property type="match status" value="1"/>
</dbReference>